<feature type="transmembrane region" description="Helical" evidence="1">
    <location>
        <begin position="105"/>
        <end position="128"/>
    </location>
</feature>
<feature type="transmembrane region" description="Helical" evidence="1">
    <location>
        <begin position="60"/>
        <end position="84"/>
    </location>
</feature>
<feature type="transmembrane region" description="Helical" evidence="1">
    <location>
        <begin position="169"/>
        <end position="186"/>
    </location>
</feature>
<dbReference type="AlphaFoldDB" id="A0A4Q7PMV8"/>
<evidence type="ECO:0000313" key="2">
    <source>
        <dbReference type="EMBL" id="RZT02093.1"/>
    </source>
</evidence>
<accession>A0A4Q7PMV8</accession>
<dbReference type="OrthoDB" id="1551065at2"/>
<reference evidence="2 3" key="1">
    <citation type="submission" date="2019-02" db="EMBL/GenBank/DDBJ databases">
        <title>Genomic Encyclopedia of Type Strains, Phase IV (KMG-IV): sequencing the most valuable type-strain genomes for metagenomic binning, comparative biology and taxonomic classification.</title>
        <authorList>
            <person name="Goeker M."/>
        </authorList>
    </citation>
    <scope>NUCLEOTIDE SEQUENCE [LARGE SCALE GENOMIC DNA]</scope>
    <source>
        <strain evidence="2 3">DSM 29486</strain>
    </source>
</reference>
<sequence>MRAVRLSFFQMLAYMKRDMMLFAACLVPILAGLLFRFAIPAAEAALTDWFQISAIISPCYALIDIFFAMLTPVVFCFVPAMISLEEADEKTAAYLFVTPLGKKGYLSARFGVPAVAAFLITVILLPVFKLTALSPAAILLFAAGGTQQGMIVALLILTLSSNKLEGMAVTKLSTLMILGAVIPFFIKDNLQYALLLFPSFWIGKAACENILIYMIPAFALSAIWIYFLLKRYLRKM</sequence>
<keyword evidence="3" id="KW-1185">Reference proteome</keyword>
<dbReference type="Proteomes" id="UP000292927">
    <property type="component" value="Unassembled WGS sequence"/>
</dbReference>
<name>A0A4Q7PMV8_9FIRM</name>
<keyword evidence="1" id="KW-0812">Transmembrane</keyword>
<keyword evidence="1" id="KW-1133">Transmembrane helix</keyword>
<protein>
    <submittedName>
        <fullName evidence="2">Fluoroquinolone transport system permease protein</fullName>
    </submittedName>
</protein>
<feature type="transmembrane region" description="Helical" evidence="1">
    <location>
        <begin position="134"/>
        <end position="157"/>
    </location>
</feature>
<gene>
    <name evidence="2" type="ORF">EV209_0198</name>
</gene>
<dbReference type="EMBL" id="SGXF01000001">
    <property type="protein sequence ID" value="RZT02093.1"/>
    <property type="molecule type" value="Genomic_DNA"/>
</dbReference>
<proteinExistence type="predicted"/>
<organism evidence="2 3">
    <name type="scientific">Cuneatibacter caecimuris</name>
    <dbReference type="NCBI Taxonomy" id="1796618"/>
    <lineage>
        <taxon>Bacteria</taxon>
        <taxon>Bacillati</taxon>
        <taxon>Bacillota</taxon>
        <taxon>Clostridia</taxon>
        <taxon>Lachnospirales</taxon>
        <taxon>Lachnospiraceae</taxon>
        <taxon>Cuneatibacter</taxon>
    </lineage>
</organism>
<evidence type="ECO:0000256" key="1">
    <source>
        <dbReference type="SAM" id="Phobius"/>
    </source>
</evidence>
<evidence type="ECO:0000313" key="3">
    <source>
        <dbReference type="Proteomes" id="UP000292927"/>
    </source>
</evidence>
<keyword evidence="1" id="KW-0472">Membrane</keyword>
<comment type="caution">
    <text evidence="2">The sequence shown here is derived from an EMBL/GenBank/DDBJ whole genome shotgun (WGS) entry which is preliminary data.</text>
</comment>
<feature type="transmembrane region" description="Helical" evidence="1">
    <location>
        <begin position="210"/>
        <end position="229"/>
    </location>
</feature>